<evidence type="ECO:0000256" key="2">
    <source>
        <dbReference type="ARBA" id="ARBA00022676"/>
    </source>
</evidence>
<dbReference type="PANTHER" id="PTHR48043">
    <property type="entry name" value="EG:EG0003.4 PROTEIN-RELATED"/>
    <property type="match status" value="1"/>
</dbReference>
<dbReference type="EC" id="2.4.1.17" evidence="6"/>
<accession>A0A1I7Y1C5</accession>
<dbReference type="InterPro" id="IPR050271">
    <property type="entry name" value="UDP-glycosyltransferase"/>
</dbReference>
<evidence type="ECO:0000256" key="3">
    <source>
        <dbReference type="ARBA" id="ARBA00022679"/>
    </source>
</evidence>
<dbReference type="WBParaSite" id="L893_g11738.t1">
    <property type="protein sequence ID" value="L893_g11738.t1"/>
    <property type="gene ID" value="L893_g11738"/>
</dbReference>
<dbReference type="Pfam" id="PF00201">
    <property type="entry name" value="UDPGT"/>
    <property type="match status" value="1"/>
</dbReference>
<keyword evidence="2 5" id="KW-0328">Glycosyltransferase</keyword>
<evidence type="ECO:0000256" key="4">
    <source>
        <dbReference type="ARBA" id="ARBA00047475"/>
    </source>
</evidence>
<dbReference type="Gene3D" id="3.40.50.2000">
    <property type="entry name" value="Glycogen Phosphorylase B"/>
    <property type="match status" value="2"/>
</dbReference>
<dbReference type="Proteomes" id="UP000095287">
    <property type="component" value="Unplaced"/>
</dbReference>
<organism evidence="7 8">
    <name type="scientific">Steinernema glaseri</name>
    <dbReference type="NCBI Taxonomy" id="37863"/>
    <lineage>
        <taxon>Eukaryota</taxon>
        <taxon>Metazoa</taxon>
        <taxon>Ecdysozoa</taxon>
        <taxon>Nematoda</taxon>
        <taxon>Chromadorea</taxon>
        <taxon>Rhabditida</taxon>
        <taxon>Tylenchina</taxon>
        <taxon>Panagrolaimomorpha</taxon>
        <taxon>Strongyloidoidea</taxon>
        <taxon>Steinernematidae</taxon>
        <taxon>Steinernema</taxon>
    </lineage>
</organism>
<comment type="catalytic activity">
    <reaction evidence="4 6">
        <text>glucuronate acceptor + UDP-alpha-D-glucuronate = acceptor beta-D-glucuronoside + UDP + H(+)</text>
        <dbReference type="Rhea" id="RHEA:21032"/>
        <dbReference type="ChEBI" id="CHEBI:15378"/>
        <dbReference type="ChEBI" id="CHEBI:58052"/>
        <dbReference type="ChEBI" id="CHEBI:58223"/>
        <dbReference type="ChEBI" id="CHEBI:132367"/>
        <dbReference type="ChEBI" id="CHEBI:132368"/>
        <dbReference type="EC" id="2.4.1.17"/>
    </reaction>
</comment>
<dbReference type="InterPro" id="IPR002213">
    <property type="entry name" value="UDP_glucos_trans"/>
</dbReference>
<dbReference type="PROSITE" id="PS00375">
    <property type="entry name" value="UDPGT"/>
    <property type="match status" value="1"/>
</dbReference>
<evidence type="ECO:0000313" key="7">
    <source>
        <dbReference type="Proteomes" id="UP000095287"/>
    </source>
</evidence>
<feature type="signal peptide" evidence="6">
    <location>
        <begin position="1"/>
        <end position="20"/>
    </location>
</feature>
<keyword evidence="7" id="KW-1185">Reference proteome</keyword>
<feature type="transmembrane region" description="Helical" evidence="6">
    <location>
        <begin position="495"/>
        <end position="515"/>
    </location>
</feature>
<name>A0A1I7Y1C5_9BILA</name>
<evidence type="ECO:0000256" key="6">
    <source>
        <dbReference type="RuleBase" id="RU362059"/>
    </source>
</evidence>
<keyword evidence="6" id="KW-1133">Transmembrane helix</keyword>
<keyword evidence="6" id="KW-0812">Transmembrane</keyword>
<dbReference type="GO" id="GO:0015020">
    <property type="term" value="F:glucuronosyltransferase activity"/>
    <property type="evidence" value="ECO:0007669"/>
    <property type="project" value="UniProtKB-EC"/>
</dbReference>
<comment type="similarity">
    <text evidence="1 5">Belongs to the UDP-glycosyltransferase family.</text>
</comment>
<dbReference type="CDD" id="cd03784">
    <property type="entry name" value="GT1_Gtf-like"/>
    <property type="match status" value="1"/>
</dbReference>
<keyword evidence="6" id="KW-0732">Signal</keyword>
<sequence length="535" mass="60032">MKPRLFGIIFALALLSPLEGFKFLVYSPTVAQSHVFFMEKIAEVLVAGGHEVVILRPIYDPDVVTRGAAKVSRVIEYPGTGIDHSAWRKLQIKGTDGRQFDANADPFPLSDIDLMYDFYREMCTQLIEDTELLKKLRNESFDVVISEKYDGCDVGLAHLLGIRTGIVATALPFHLLVQTIVGLSPSPHIEPVLSSSRSDHMTYWERILNVVQGGVLIHYFMGYLEMQYQIFYDKFGDGFPEIPKLERDFTSVAFVNSLEALEFARPISHKIVYVGALGIAKPKPLEPRYEEIFSRAELGVVLVSFGTFITSSQMPEEMKLALLDAFSRFPRYSFIWKHDAPDDPVFSRFPNVYPVKWTPQVDILADPRTKAFLTHCGANSVTEAVFHGVPLVALPLFADQPHTAALIRSRGVGVLLSKADLTTEAVASALREVLEEGSPISKNVRRMKELLSKRPFKSEDLVLRWAEYAAEFGPLPEMSVRAAEMSWIQSTMLDILGPLLLGGALLISFAFWLLVRSLLYFHVTFFPLVVKPKAE</sequence>
<keyword evidence="6" id="KW-0472">Membrane</keyword>
<evidence type="ECO:0000256" key="1">
    <source>
        <dbReference type="ARBA" id="ARBA00009995"/>
    </source>
</evidence>
<dbReference type="GO" id="GO:0016020">
    <property type="term" value="C:membrane"/>
    <property type="evidence" value="ECO:0007669"/>
    <property type="project" value="UniProtKB-SubCell"/>
</dbReference>
<dbReference type="SUPFAM" id="SSF53756">
    <property type="entry name" value="UDP-Glycosyltransferase/glycogen phosphorylase"/>
    <property type="match status" value="1"/>
</dbReference>
<feature type="chain" id="PRO_5009029938" description="UDP-glucuronosyltransferase" evidence="6">
    <location>
        <begin position="21"/>
        <end position="535"/>
    </location>
</feature>
<evidence type="ECO:0000256" key="5">
    <source>
        <dbReference type="RuleBase" id="RU003718"/>
    </source>
</evidence>
<dbReference type="InterPro" id="IPR035595">
    <property type="entry name" value="UDP_glycos_trans_CS"/>
</dbReference>
<evidence type="ECO:0000313" key="8">
    <source>
        <dbReference type="WBParaSite" id="L893_g11738.t1"/>
    </source>
</evidence>
<proteinExistence type="inferred from homology"/>
<comment type="subcellular location">
    <subcellularLocation>
        <location evidence="6">Membrane</location>
        <topology evidence="6">Single-pass membrane protein</topology>
    </subcellularLocation>
</comment>
<keyword evidence="3 5" id="KW-0808">Transferase</keyword>
<protein>
    <recommendedName>
        <fullName evidence="6">UDP-glucuronosyltransferase</fullName>
        <ecNumber evidence="6">2.4.1.17</ecNumber>
    </recommendedName>
</protein>
<reference evidence="8" key="1">
    <citation type="submission" date="2016-11" db="UniProtKB">
        <authorList>
            <consortium name="WormBaseParasite"/>
        </authorList>
    </citation>
    <scope>IDENTIFICATION</scope>
</reference>
<dbReference type="AlphaFoldDB" id="A0A1I7Y1C5"/>
<dbReference type="FunFam" id="3.40.50.2000:FF:000021">
    <property type="entry name" value="UDP-glucuronosyltransferase"/>
    <property type="match status" value="1"/>
</dbReference>
<dbReference type="PANTHER" id="PTHR48043:SF154">
    <property type="entry name" value="GLUCURONOSYLTRANSFERASE"/>
    <property type="match status" value="1"/>
</dbReference>